<keyword evidence="2" id="KW-1185">Reference proteome</keyword>
<evidence type="ECO:0008006" key="3">
    <source>
        <dbReference type="Google" id="ProtNLM"/>
    </source>
</evidence>
<dbReference type="Proteomes" id="UP000002084">
    <property type="component" value="Chromosome"/>
</dbReference>
<proteinExistence type="predicted"/>
<dbReference type="AlphaFoldDB" id="A9MRK0"/>
<evidence type="ECO:0000313" key="1">
    <source>
        <dbReference type="EMBL" id="ABX24398.1"/>
    </source>
</evidence>
<gene>
    <name evidence="1" type="ordered locus">SARI_04627</name>
</gene>
<sequence>MYQKISSMLIYSYGYVFRVKFTKSINHTRKTILHKIILNHSAL</sequence>
<evidence type="ECO:0000313" key="2">
    <source>
        <dbReference type="Proteomes" id="UP000002084"/>
    </source>
</evidence>
<dbReference type="EMBL" id="CP000880">
    <property type="protein sequence ID" value="ABX24398.1"/>
    <property type="molecule type" value="Genomic_DNA"/>
</dbReference>
<accession>A9MRK0</accession>
<organism evidence="1 2">
    <name type="scientific">Salmonella arizonae (strain ATCC BAA-731 / CDC346-86 / RSK2980)</name>
    <dbReference type="NCBI Taxonomy" id="41514"/>
    <lineage>
        <taxon>Bacteria</taxon>
        <taxon>Pseudomonadati</taxon>
        <taxon>Pseudomonadota</taxon>
        <taxon>Gammaproteobacteria</taxon>
        <taxon>Enterobacterales</taxon>
        <taxon>Enterobacteriaceae</taxon>
        <taxon>Salmonella</taxon>
    </lineage>
</organism>
<dbReference type="HOGENOM" id="CLU_3239248_0_0_6"/>
<name>A9MRK0_SALAR</name>
<dbReference type="KEGG" id="ses:SARI_04627"/>
<protein>
    <recommendedName>
        <fullName evidence="3">Transposase</fullName>
    </recommendedName>
</protein>
<reference evidence="1 2" key="1">
    <citation type="submission" date="2007-11" db="EMBL/GenBank/DDBJ databases">
        <authorList>
            <consortium name="The Salmonella enterica serovar Arizonae Genome Sequencing Project"/>
            <person name="McClelland M."/>
            <person name="Sanderson E.K."/>
            <person name="Porwollik S."/>
            <person name="Spieth J."/>
            <person name="Clifton W.S."/>
            <person name="Fulton R."/>
            <person name="Chunyan W."/>
            <person name="Wollam A."/>
            <person name="Shah N."/>
            <person name="Pepin K."/>
            <person name="Bhonagiri V."/>
            <person name="Nash W."/>
            <person name="Johnson M."/>
            <person name="Thiruvilangam P."/>
            <person name="Wilson R."/>
        </authorList>
    </citation>
    <scope>NUCLEOTIDE SEQUENCE [LARGE SCALE GENOMIC DNA]</scope>
    <source>
        <strain evidence="2">ATCC BAA-731 / CDC346-86 / RSK2980</strain>
    </source>
</reference>